<sequence length="145" mass="16008">MSRQMQEMCELGHQIYNGVDHARSLVRQALNGMSRVLVTAGPRDALHLWDDGAGDVDWKTINHAQCLKILQTHLNDAIMPGTAQAVEVAHLATITKQIVECANSQLFVTHSVTAHEGFFYNLRAVLGKVAILTIDQVRILLGLEL</sequence>
<proteinExistence type="predicted"/>
<evidence type="ECO:0000313" key="1">
    <source>
        <dbReference type="EMBL" id="KAJ9637828.1"/>
    </source>
</evidence>
<reference evidence="1" key="1">
    <citation type="submission" date="2022-10" db="EMBL/GenBank/DDBJ databases">
        <title>Culturing micro-colonial fungi from biological soil crusts in the Mojave desert and describing Neophaeococcomyces mojavensis, and introducing the new genera and species Taxawa tesnikishii.</title>
        <authorList>
            <person name="Kurbessoian T."/>
            <person name="Stajich J.E."/>
        </authorList>
    </citation>
    <scope>NUCLEOTIDE SEQUENCE</scope>
    <source>
        <strain evidence="1">JES_115</strain>
    </source>
</reference>
<comment type="caution">
    <text evidence="1">The sequence shown here is derived from an EMBL/GenBank/DDBJ whole genome shotgun (WGS) entry which is preliminary data.</text>
</comment>
<evidence type="ECO:0000313" key="2">
    <source>
        <dbReference type="Proteomes" id="UP001172680"/>
    </source>
</evidence>
<keyword evidence="2" id="KW-1185">Reference proteome</keyword>
<organism evidence="1 2">
    <name type="scientific">Coniosporium tulheliwenetii</name>
    <dbReference type="NCBI Taxonomy" id="3383036"/>
    <lineage>
        <taxon>Eukaryota</taxon>
        <taxon>Fungi</taxon>
        <taxon>Dikarya</taxon>
        <taxon>Ascomycota</taxon>
        <taxon>Pezizomycotina</taxon>
        <taxon>Dothideomycetes</taxon>
        <taxon>Dothideomycetes incertae sedis</taxon>
        <taxon>Coniosporium</taxon>
    </lineage>
</organism>
<dbReference type="EMBL" id="JAPDRP010000022">
    <property type="protein sequence ID" value="KAJ9637828.1"/>
    <property type="molecule type" value="Genomic_DNA"/>
</dbReference>
<gene>
    <name evidence="1" type="ORF">H2199_007322</name>
</gene>
<dbReference type="Proteomes" id="UP001172680">
    <property type="component" value="Unassembled WGS sequence"/>
</dbReference>
<protein>
    <submittedName>
        <fullName evidence="1">Uncharacterized protein</fullName>
    </submittedName>
</protein>
<name>A0ACC2YR56_9PEZI</name>
<accession>A0ACC2YR56</accession>